<proteinExistence type="predicted"/>
<gene>
    <name evidence="1" type="ORF">BofuT4_P049870.1</name>
</gene>
<dbReference type="InParanoid" id="G2XZT2"/>
<evidence type="ECO:0000313" key="2">
    <source>
        <dbReference type="Proteomes" id="UP000008177"/>
    </source>
</evidence>
<accession>G2XZT2</accession>
<dbReference type="AlphaFoldDB" id="G2XZT2"/>
<name>G2XZT2_BOTF4</name>
<protein>
    <submittedName>
        <fullName evidence="1">Uncharacterized protein</fullName>
    </submittedName>
</protein>
<organism evidence="1 2">
    <name type="scientific">Botryotinia fuckeliana (strain T4)</name>
    <name type="common">Noble rot fungus</name>
    <name type="synonym">Botrytis cinerea</name>
    <dbReference type="NCBI Taxonomy" id="999810"/>
    <lineage>
        <taxon>Eukaryota</taxon>
        <taxon>Fungi</taxon>
        <taxon>Dikarya</taxon>
        <taxon>Ascomycota</taxon>
        <taxon>Pezizomycotina</taxon>
        <taxon>Leotiomycetes</taxon>
        <taxon>Helotiales</taxon>
        <taxon>Sclerotiniaceae</taxon>
        <taxon>Botrytis</taxon>
    </lineage>
</organism>
<sequence length="83" mass="9349">MSTVMNGLREVKRRRSFHGRQLEVGLVEHGPVKIRTGWIQDSSNAPLLTPSDFVGNHGWVTDDGVPDHLSHRSELNSQILHIK</sequence>
<reference evidence="2" key="1">
    <citation type="journal article" date="2011" name="PLoS Genet.">
        <title>Genomic analysis of the necrotrophic fungal pathogens Sclerotinia sclerotiorum and Botrytis cinerea.</title>
        <authorList>
            <person name="Amselem J."/>
            <person name="Cuomo C.A."/>
            <person name="van Kan J.A."/>
            <person name="Viaud M."/>
            <person name="Benito E.P."/>
            <person name="Couloux A."/>
            <person name="Coutinho P.M."/>
            <person name="de Vries R.P."/>
            <person name="Dyer P.S."/>
            <person name="Fillinger S."/>
            <person name="Fournier E."/>
            <person name="Gout L."/>
            <person name="Hahn M."/>
            <person name="Kohn L."/>
            <person name="Lapalu N."/>
            <person name="Plummer K.M."/>
            <person name="Pradier J.M."/>
            <person name="Quevillon E."/>
            <person name="Sharon A."/>
            <person name="Simon A."/>
            <person name="ten Have A."/>
            <person name="Tudzynski B."/>
            <person name="Tudzynski P."/>
            <person name="Wincker P."/>
            <person name="Andrew M."/>
            <person name="Anthouard V."/>
            <person name="Beever R.E."/>
            <person name="Beffa R."/>
            <person name="Benoit I."/>
            <person name="Bouzid O."/>
            <person name="Brault B."/>
            <person name="Chen Z."/>
            <person name="Choquer M."/>
            <person name="Collemare J."/>
            <person name="Cotton P."/>
            <person name="Danchin E.G."/>
            <person name="Da Silva C."/>
            <person name="Gautier A."/>
            <person name="Giraud C."/>
            <person name="Giraud T."/>
            <person name="Gonzalez C."/>
            <person name="Grossetete S."/>
            <person name="Guldener U."/>
            <person name="Henrissat B."/>
            <person name="Howlett B.J."/>
            <person name="Kodira C."/>
            <person name="Kretschmer M."/>
            <person name="Lappartient A."/>
            <person name="Leroch M."/>
            <person name="Levis C."/>
            <person name="Mauceli E."/>
            <person name="Neuveglise C."/>
            <person name="Oeser B."/>
            <person name="Pearson M."/>
            <person name="Poulain J."/>
            <person name="Poussereau N."/>
            <person name="Quesneville H."/>
            <person name="Rascle C."/>
            <person name="Schumacher J."/>
            <person name="Segurens B."/>
            <person name="Sexton A."/>
            <person name="Silva E."/>
            <person name="Sirven C."/>
            <person name="Soanes D.M."/>
            <person name="Talbot N.J."/>
            <person name="Templeton M."/>
            <person name="Yandava C."/>
            <person name="Yarden O."/>
            <person name="Zeng Q."/>
            <person name="Rollins J.A."/>
            <person name="Lebrun M.H."/>
            <person name="Dickman M."/>
        </authorList>
    </citation>
    <scope>NUCLEOTIDE SEQUENCE [LARGE SCALE GENOMIC DNA]</scope>
    <source>
        <strain evidence="2">T4</strain>
    </source>
</reference>
<dbReference type="HOGENOM" id="CLU_2542298_0_0_1"/>
<dbReference type="Proteomes" id="UP000008177">
    <property type="component" value="Unplaced contigs"/>
</dbReference>
<dbReference type="EMBL" id="FQ790278">
    <property type="protein sequence ID" value="CCD45969.1"/>
    <property type="molecule type" value="Genomic_DNA"/>
</dbReference>
<evidence type="ECO:0000313" key="1">
    <source>
        <dbReference type="EMBL" id="CCD45969.1"/>
    </source>
</evidence>